<organism evidence="3 4">
    <name type="scientific">Phyllosticta capitalensis</name>
    <dbReference type="NCBI Taxonomy" id="121624"/>
    <lineage>
        <taxon>Eukaryota</taxon>
        <taxon>Fungi</taxon>
        <taxon>Dikarya</taxon>
        <taxon>Ascomycota</taxon>
        <taxon>Pezizomycotina</taxon>
        <taxon>Dothideomycetes</taxon>
        <taxon>Dothideomycetes incertae sedis</taxon>
        <taxon>Botryosphaeriales</taxon>
        <taxon>Phyllostictaceae</taxon>
        <taxon>Phyllosticta</taxon>
    </lineage>
</organism>
<evidence type="ECO:0000313" key="4">
    <source>
        <dbReference type="Proteomes" id="UP001492380"/>
    </source>
</evidence>
<reference evidence="3 4" key="1">
    <citation type="submission" date="2024-04" db="EMBL/GenBank/DDBJ databases">
        <title>Phyllosticta paracitricarpa is synonymous to the EU quarantine fungus P. citricarpa based on phylogenomic analyses.</title>
        <authorList>
            <consortium name="Lawrence Berkeley National Laboratory"/>
            <person name="Van Ingen-Buijs V.A."/>
            <person name="Van Westerhoven A.C."/>
            <person name="Haridas S."/>
            <person name="Skiadas P."/>
            <person name="Martin F."/>
            <person name="Groenewald J.Z."/>
            <person name="Crous P.W."/>
            <person name="Seidl M.F."/>
        </authorList>
    </citation>
    <scope>NUCLEOTIDE SEQUENCE [LARGE SCALE GENOMIC DNA]</scope>
    <source>
        <strain evidence="3 4">CBS 123374</strain>
    </source>
</reference>
<proteinExistence type="predicted"/>
<comment type="caution">
    <text evidence="3">The sequence shown here is derived from an EMBL/GenBank/DDBJ whole genome shotgun (WGS) entry which is preliminary data.</text>
</comment>
<name>A0ABR1YIG7_9PEZI</name>
<feature type="compositionally biased region" description="Low complexity" evidence="1">
    <location>
        <begin position="300"/>
        <end position="311"/>
    </location>
</feature>
<feature type="region of interest" description="Disordered" evidence="1">
    <location>
        <begin position="269"/>
        <end position="311"/>
    </location>
</feature>
<evidence type="ECO:0008006" key="5">
    <source>
        <dbReference type="Google" id="ProtNLM"/>
    </source>
</evidence>
<gene>
    <name evidence="3" type="ORF">HDK90DRAFT_556373</name>
</gene>
<keyword evidence="2" id="KW-0472">Membrane</keyword>
<keyword evidence="2" id="KW-1133">Transmembrane helix</keyword>
<dbReference type="Proteomes" id="UP001492380">
    <property type="component" value="Unassembled WGS sequence"/>
</dbReference>
<keyword evidence="2" id="KW-0812">Transmembrane</keyword>
<feature type="transmembrane region" description="Helical" evidence="2">
    <location>
        <begin position="54"/>
        <end position="78"/>
    </location>
</feature>
<feature type="transmembrane region" description="Helical" evidence="2">
    <location>
        <begin position="90"/>
        <end position="111"/>
    </location>
</feature>
<keyword evidence="4" id="KW-1185">Reference proteome</keyword>
<dbReference type="EMBL" id="JBBWRZ010000008">
    <property type="protein sequence ID" value="KAK8230649.1"/>
    <property type="molecule type" value="Genomic_DNA"/>
</dbReference>
<feature type="transmembrane region" description="Helical" evidence="2">
    <location>
        <begin position="150"/>
        <end position="173"/>
    </location>
</feature>
<protein>
    <recommendedName>
        <fullName evidence="5">Transmembrane protein</fullName>
    </recommendedName>
</protein>
<sequence>MDGYENKALLWFMLRMNSLLLALFVFGVEAHYLFVDDTFTPAGVAPVSSPGKLGIQMAMWSALIYFVHMAVYTVFPCRVQEHYHVGPQKFLFAGLCLSTLALGSTFLEMFMELPASYPSGTTADNLETEFCAEAKSRGAKWTWGCWMLRGARVCTIILFVLVLIQFIITWCILPQGCWEIPRAPIRDHIRMLFHWVLCFPLSQRRGANEDIPLETLEDAGDRPERRLNDPALENMLFGPFSHAERQRSPQPENRTQGCSFSQTFVSVANPTRGQVLPTVDEEPSTPPPNRHRRHNDRASRSSSLAPRPEGE</sequence>
<accession>A0ABR1YIG7</accession>
<evidence type="ECO:0000256" key="2">
    <source>
        <dbReference type="SAM" id="Phobius"/>
    </source>
</evidence>
<evidence type="ECO:0000256" key="1">
    <source>
        <dbReference type="SAM" id="MobiDB-lite"/>
    </source>
</evidence>
<evidence type="ECO:0000313" key="3">
    <source>
        <dbReference type="EMBL" id="KAK8230649.1"/>
    </source>
</evidence>